<feature type="compositionally biased region" description="Low complexity" evidence="1">
    <location>
        <begin position="58"/>
        <end position="67"/>
    </location>
</feature>
<gene>
    <name evidence="3" type="ORF">SORBI_3004G324350</name>
</gene>
<dbReference type="Proteomes" id="UP000000768">
    <property type="component" value="Chromosome 4"/>
</dbReference>
<sequence length="113" mass="11974">MKYPISPLFLTHKPCSTPLFIPLLITPIYLTSIACIHATSGSYIFLLFCSPRKHQGASSSPPLHLPSAKTPAALPPHLLPSTAAPPPNEAPMTPPISAVAEVLLEPMDAGLFP</sequence>
<feature type="compositionally biased region" description="Pro residues" evidence="1">
    <location>
        <begin position="73"/>
        <end position="93"/>
    </location>
</feature>
<keyword evidence="2" id="KW-0812">Transmembrane</keyword>
<dbReference type="Gramene" id="OQU85842">
    <property type="protein sequence ID" value="OQU85842"/>
    <property type="gene ID" value="SORBI_3004G324350"/>
</dbReference>
<keyword evidence="2" id="KW-0472">Membrane</keyword>
<dbReference type="EMBL" id="CM000763">
    <property type="protein sequence ID" value="OQU85842.1"/>
    <property type="molecule type" value="Genomic_DNA"/>
</dbReference>
<evidence type="ECO:0000256" key="2">
    <source>
        <dbReference type="SAM" id="Phobius"/>
    </source>
</evidence>
<dbReference type="InParanoid" id="A0A1Z5RQ02"/>
<evidence type="ECO:0000313" key="4">
    <source>
        <dbReference type="Proteomes" id="UP000000768"/>
    </source>
</evidence>
<proteinExistence type="predicted"/>
<feature type="transmembrane region" description="Helical" evidence="2">
    <location>
        <begin position="20"/>
        <end position="48"/>
    </location>
</feature>
<reference evidence="4" key="2">
    <citation type="journal article" date="2018" name="Plant J.">
        <title>The Sorghum bicolor reference genome: improved assembly, gene annotations, a transcriptome atlas, and signatures of genome organization.</title>
        <authorList>
            <person name="McCormick R.F."/>
            <person name="Truong S.K."/>
            <person name="Sreedasyam A."/>
            <person name="Jenkins J."/>
            <person name="Shu S."/>
            <person name="Sims D."/>
            <person name="Kennedy M."/>
            <person name="Amirebrahimi M."/>
            <person name="Weers B.D."/>
            <person name="McKinley B."/>
            <person name="Mattison A."/>
            <person name="Morishige D.T."/>
            <person name="Grimwood J."/>
            <person name="Schmutz J."/>
            <person name="Mullet J.E."/>
        </authorList>
    </citation>
    <scope>NUCLEOTIDE SEQUENCE [LARGE SCALE GENOMIC DNA]</scope>
    <source>
        <strain evidence="4">cv. BTx623</strain>
    </source>
</reference>
<keyword evidence="4" id="KW-1185">Reference proteome</keyword>
<accession>A0A1Z5RQ02</accession>
<evidence type="ECO:0000256" key="1">
    <source>
        <dbReference type="SAM" id="MobiDB-lite"/>
    </source>
</evidence>
<feature type="region of interest" description="Disordered" evidence="1">
    <location>
        <begin position="53"/>
        <end position="93"/>
    </location>
</feature>
<name>A0A1Z5RQ02_SORBI</name>
<protein>
    <submittedName>
        <fullName evidence="3">Uncharacterized protein</fullName>
    </submittedName>
</protein>
<dbReference type="AlphaFoldDB" id="A0A1Z5RQ02"/>
<organism evidence="3 4">
    <name type="scientific">Sorghum bicolor</name>
    <name type="common">Sorghum</name>
    <name type="synonym">Sorghum vulgare</name>
    <dbReference type="NCBI Taxonomy" id="4558"/>
    <lineage>
        <taxon>Eukaryota</taxon>
        <taxon>Viridiplantae</taxon>
        <taxon>Streptophyta</taxon>
        <taxon>Embryophyta</taxon>
        <taxon>Tracheophyta</taxon>
        <taxon>Spermatophyta</taxon>
        <taxon>Magnoliopsida</taxon>
        <taxon>Liliopsida</taxon>
        <taxon>Poales</taxon>
        <taxon>Poaceae</taxon>
        <taxon>PACMAD clade</taxon>
        <taxon>Panicoideae</taxon>
        <taxon>Andropogonodae</taxon>
        <taxon>Andropogoneae</taxon>
        <taxon>Sorghinae</taxon>
        <taxon>Sorghum</taxon>
    </lineage>
</organism>
<keyword evidence="2" id="KW-1133">Transmembrane helix</keyword>
<evidence type="ECO:0000313" key="3">
    <source>
        <dbReference type="EMBL" id="OQU85842.1"/>
    </source>
</evidence>
<dbReference type="PROSITE" id="PS51257">
    <property type="entry name" value="PROKAR_LIPOPROTEIN"/>
    <property type="match status" value="1"/>
</dbReference>
<reference evidence="3 4" key="1">
    <citation type="journal article" date="2009" name="Nature">
        <title>The Sorghum bicolor genome and the diversification of grasses.</title>
        <authorList>
            <person name="Paterson A.H."/>
            <person name="Bowers J.E."/>
            <person name="Bruggmann R."/>
            <person name="Dubchak I."/>
            <person name="Grimwood J."/>
            <person name="Gundlach H."/>
            <person name="Haberer G."/>
            <person name="Hellsten U."/>
            <person name="Mitros T."/>
            <person name="Poliakov A."/>
            <person name="Schmutz J."/>
            <person name="Spannagl M."/>
            <person name="Tang H."/>
            <person name="Wang X."/>
            <person name="Wicker T."/>
            <person name="Bharti A.K."/>
            <person name="Chapman J."/>
            <person name="Feltus F.A."/>
            <person name="Gowik U."/>
            <person name="Grigoriev I.V."/>
            <person name="Lyons E."/>
            <person name="Maher C.A."/>
            <person name="Martis M."/>
            <person name="Narechania A."/>
            <person name="Otillar R.P."/>
            <person name="Penning B.W."/>
            <person name="Salamov A.A."/>
            <person name="Wang Y."/>
            <person name="Zhang L."/>
            <person name="Carpita N.C."/>
            <person name="Freeling M."/>
            <person name="Gingle A.R."/>
            <person name="Hash C.T."/>
            <person name="Keller B."/>
            <person name="Klein P."/>
            <person name="Kresovich S."/>
            <person name="McCann M.C."/>
            <person name="Ming R."/>
            <person name="Peterson D.G."/>
            <person name="Mehboob-ur-Rahman"/>
            <person name="Ware D."/>
            <person name="Westhoff P."/>
            <person name="Mayer K.F."/>
            <person name="Messing J."/>
            <person name="Rokhsar D.S."/>
        </authorList>
    </citation>
    <scope>NUCLEOTIDE SEQUENCE [LARGE SCALE GENOMIC DNA]</scope>
    <source>
        <strain evidence="4">cv. BTx623</strain>
    </source>
</reference>